<dbReference type="AlphaFoldDB" id="A0A5N6LSZ5"/>
<comment type="function">
    <text evidence="1">May be involved in environmental stress response.</text>
</comment>
<proteinExistence type="predicted"/>
<evidence type="ECO:0000259" key="7">
    <source>
        <dbReference type="PROSITE" id="PS51039"/>
    </source>
</evidence>
<keyword evidence="4" id="KW-0862">Zinc</keyword>
<organism evidence="8 9">
    <name type="scientific">Mikania micrantha</name>
    <name type="common">bitter vine</name>
    <dbReference type="NCBI Taxonomy" id="192012"/>
    <lineage>
        <taxon>Eukaryota</taxon>
        <taxon>Viridiplantae</taxon>
        <taxon>Streptophyta</taxon>
        <taxon>Embryophyta</taxon>
        <taxon>Tracheophyta</taxon>
        <taxon>Spermatophyta</taxon>
        <taxon>Magnoliopsida</taxon>
        <taxon>eudicotyledons</taxon>
        <taxon>Gunneridae</taxon>
        <taxon>Pentapetalae</taxon>
        <taxon>asterids</taxon>
        <taxon>campanulids</taxon>
        <taxon>Asterales</taxon>
        <taxon>Asteraceae</taxon>
        <taxon>Asteroideae</taxon>
        <taxon>Heliantheae alliance</taxon>
        <taxon>Eupatorieae</taxon>
        <taxon>Mikania</taxon>
    </lineage>
</organism>
<dbReference type="InterPro" id="IPR000058">
    <property type="entry name" value="Znf_AN1"/>
</dbReference>
<dbReference type="Pfam" id="PF01428">
    <property type="entry name" value="zf-AN1"/>
    <property type="match status" value="1"/>
</dbReference>
<keyword evidence="9" id="KW-1185">Reference proteome</keyword>
<gene>
    <name evidence="8" type="ORF">E3N88_38081</name>
</gene>
<protein>
    <recommendedName>
        <fullName evidence="10">AN1-type domain-containing protein</fullName>
    </recommendedName>
</protein>
<name>A0A5N6LSZ5_9ASTR</name>
<dbReference type="SMART" id="SM00154">
    <property type="entry name" value="ZnF_AN1"/>
    <property type="match status" value="1"/>
</dbReference>
<sequence length="365" mass="40617">MFLSFLLQPPERPWDFLVAARCGRSKHLHRIGADHRRSPMVREDLIGVELIGGEGGAEGLFGQGGAEDQIVLQLRKKTQRTSGFHREENNVLQVHKEALNFETVAPPSMVNLRSFQIPITTTIITTTNYSPSFLFFFNPTFPAPPNPPISPHPLSSPQPLSPSPFSDYPIASFHRNQIDRTSGHRKTNMAEEQKWQEASTHVLCVNNCGFFGSPTTLNLCSKCYKDHRLKEQQISTAKIAVDNSLTHPPHQSETFQSESSSFVFPDQLVLKPNDTDLTVPVQVQVPVPVPISISSTAGESQHRNRCGSCRKRVGLTGFTCRCGVMFCGTHRYPEKHDCSFDYKTVGKVAIAVANPVVKAEKLEKI</sequence>
<dbReference type="GO" id="GO:0008270">
    <property type="term" value="F:zinc ion binding"/>
    <property type="evidence" value="ECO:0007669"/>
    <property type="project" value="UniProtKB-KW"/>
</dbReference>
<dbReference type="Pfam" id="PF01754">
    <property type="entry name" value="zf-A20"/>
    <property type="match status" value="1"/>
</dbReference>
<evidence type="ECO:0000313" key="8">
    <source>
        <dbReference type="EMBL" id="KAD2804704.1"/>
    </source>
</evidence>
<dbReference type="Proteomes" id="UP000326396">
    <property type="component" value="Linkage Group LG8"/>
</dbReference>
<feature type="domain" description="A20-type" evidence="6">
    <location>
        <begin position="198"/>
        <end position="232"/>
    </location>
</feature>
<feature type="domain" description="AN1-type" evidence="7">
    <location>
        <begin position="300"/>
        <end position="346"/>
    </location>
</feature>
<evidence type="ECO:0000256" key="1">
    <source>
        <dbReference type="ARBA" id="ARBA00003732"/>
    </source>
</evidence>
<dbReference type="InterPro" id="IPR050652">
    <property type="entry name" value="AN1_A20_ZnFinger"/>
</dbReference>
<evidence type="ECO:0000313" key="9">
    <source>
        <dbReference type="Proteomes" id="UP000326396"/>
    </source>
</evidence>
<evidence type="ECO:0008006" key="10">
    <source>
        <dbReference type="Google" id="ProtNLM"/>
    </source>
</evidence>
<accession>A0A5N6LSZ5</accession>
<dbReference type="EMBL" id="SZYD01000018">
    <property type="protein sequence ID" value="KAD2804704.1"/>
    <property type="molecule type" value="Genomic_DNA"/>
</dbReference>
<dbReference type="OrthoDB" id="428577at2759"/>
<dbReference type="PROSITE" id="PS51039">
    <property type="entry name" value="ZF_AN1"/>
    <property type="match status" value="1"/>
</dbReference>
<dbReference type="FunFam" id="4.10.1110.10:FF:000001">
    <property type="entry name" value="Zinc finger AN1-type containing 6"/>
    <property type="match status" value="1"/>
</dbReference>
<evidence type="ECO:0000259" key="6">
    <source>
        <dbReference type="PROSITE" id="PS51036"/>
    </source>
</evidence>
<dbReference type="Gene3D" id="4.10.1110.10">
    <property type="entry name" value="AN1-like Zinc finger"/>
    <property type="match status" value="1"/>
</dbReference>
<evidence type="ECO:0000256" key="4">
    <source>
        <dbReference type="ARBA" id="ARBA00022833"/>
    </source>
</evidence>
<dbReference type="SMART" id="SM00259">
    <property type="entry name" value="ZnF_A20"/>
    <property type="match status" value="1"/>
</dbReference>
<dbReference type="SUPFAM" id="SSF118310">
    <property type="entry name" value="AN1-like Zinc finger"/>
    <property type="match status" value="1"/>
</dbReference>
<dbReference type="GO" id="GO:0003677">
    <property type="term" value="F:DNA binding"/>
    <property type="evidence" value="ECO:0007669"/>
    <property type="project" value="InterPro"/>
</dbReference>
<dbReference type="PROSITE" id="PS51036">
    <property type="entry name" value="ZF_A20"/>
    <property type="match status" value="1"/>
</dbReference>
<dbReference type="Gene3D" id="1.20.5.4770">
    <property type="match status" value="1"/>
</dbReference>
<reference evidence="8 9" key="1">
    <citation type="submission" date="2019-05" db="EMBL/GenBank/DDBJ databases">
        <title>Mikania micrantha, genome provides insights into the molecular mechanism of rapid growth.</title>
        <authorList>
            <person name="Liu B."/>
        </authorList>
    </citation>
    <scope>NUCLEOTIDE SEQUENCE [LARGE SCALE GENOMIC DNA]</scope>
    <source>
        <strain evidence="8">NLD-2019</strain>
        <tissue evidence="8">Leaf</tissue>
    </source>
</reference>
<evidence type="ECO:0000256" key="5">
    <source>
        <dbReference type="PROSITE-ProRule" id="PRU00449"/>
    </source>
</evidence>
<evidence type="ECO:0000256" key="3">
    <source>
        <dbReference type="ARBA" id="ARBA00022771"/>
    </source>
</evidence>
<keyword evidence="3 5" id="KW-0863">Zinc-finger</keyword>
<dbReference type="InterPro" id="IPR002653">
    <property type="entry name" value="Znf_A20"/>
</dbReference>
<dbReference type="InterPro" id="IPR035896">
    <property type="entry name" value="AN1-like_Znf"/>
</dbReference>
<keyword evidence="2" id="KW-0479">Metal-binding</keyword>
<dbReference type="SUPFAM" id="SSF57716">
    <property type="entry name" value="Glucocorticoid receptor-like (DNA-binding domain)"/>
    <property type="match status" value="1"/>
</dbReference>
<dbReference type="PANTHER" id="PTHR10634:SF67">
    <property type="entry name" value="AN1-TYPE ZINC FINGER PROTEIN 3"/>
    <property type="match status" value="1"/>
</dbReference>
<comment type="caution">
    <text evidence="8">The sequence shown here is derived from an EMBL/GenBank/DDBJ whole genome shotgun (WGS) entry which is preliminary data.</text>
</comment>
<evidence type="ECO:0000256" key="2">
    <source>
        <dbReference type="ARBA" id="ARBA00022723"/>
    </source>
</evidence>
<dbReference type="PANTHER" id="PTHR10634">
    <property type="entry name" value="AN1-TYPE ZINC FINGER PROTEIN"/>
    <property type="match status" value="1"/>
</dbReference>